<comment type="caution">
    <text evidence="1">The sequence shown here is derived from an EMBL/GenBank/DDBJ whole genome shotgun (WGS) entry which is preliminary data.</text>
</comment>
<accession>A0A0F9DDW6</accession>
<dbReference type="EMBL" id="LAZR01029322">
    <property type="protein sequence ID" value="KKL59923.1"/>
    <property type="molecule type" value="Genomic_DNA"/>
</dbReference>
<evidence type="ECO:0000313" key="1">
    <source>
        <dbReference type="EMBL" id="KKL59923.1"/>
    </source>
</evidence>
<reference evidence="1" key="1">
    <citation type="journal article" date="2015" name="Nature">
        <title>Complex archaea that bridge the gap between prokaryotes and eukaryotes.</title>
        <authorList>
            <person name="Spang A."/>
            <person name="Saw J.H."/>
            <person name="Jorgensen S.L."/>
            <person name="Zaremba-Niedzwiedzka K."/>
            <person name="Martijn J."/>
            <person name="Lind A.E."/>
            <person name="van Eijk R."/>
            <person name="Schleper C."/>
            <person name="Guy L."/>
            <person name="Ettema T.J."/>
        </authorList>
    </citation>
    <scope>NUCLEOTIDE SEQUENCE</scope>
</reference>
<gene>
    <name evidence="1" type="ORF">LCGC14_2210440</name>
</gene>
<protein>
    <submittedName>
        <fullName evidence="1">Uncharacterized protein</fullName>
    </submittedName>
</protein>
<name>A0A0F9DDW6_9ZZZZ</name>
<organism evidence="1">
    <name type="scientific">marine sediment metagenome</name>
    <dbReference type="NCBI Taxonomy" id="412755"/>
    <lineage>
        <taxon>unclassified sequences</taxon>
        <taxon>metagenomes</taxon>
        <taxon>ecological metagenomes</taxon>
    </lineage>
</organism>
<sequence length="89" mass="10431">MIRITKEIIGAKVVKCCRYDTPPEVSTNSELSRGETRFYWIVCRRRNISPVPFKPCRCAVDGSFDRKTAERRAGYIDEAWRCRLEEQQS</sequence>
<dbReference type="AlphaFoldDB" id="A0A0F9DDW6"/>
<proteinExistence type="predicted"/>